<dbReference type="Proteomes" id="UP000019384">
    <property type="component" value="Unassembled WGS sequence"/>
</dbReference>
<dbReference type="AlphaFoldDB" id="W6MP30"/>
<reference evidence="4" key="2">
    <citation type="submission" date="2014-02" db="EMBL/GenBank/DDBJ databases">
        <title>Complete DNA sequence of /Kuraishia capsulata/ illustrates novel genomic features among budding yeasts (/Saccharomycotina/).</title>
        <authorList>
            <person name="Morales L."/>
            <person name="Noel B."/>
            <person name="Porcel B."/>
            <person name="Marcet-Houben M."/>
            <person name="Hullo M-F."/>
            <person name="Sacerdot C."/>
            <person name="Tekaia F."/>
            <person name="Leh-Louis V."/>
            <person name="Despons L."/>
            <person name="Khanna V."/>
            <person name="Aury J-M."/>
            <person name="Barbe V."/>
            <person name="Couloux A."/>
            <person name="Labadie K."/>
            <person name="Pelletier E."/>
            <person name="Souciet J-L."/>
            <person name="Boekhout T."/>
            <person name="Gabaldon T."/>
            <person name="Wincker P."/>
            <person name="Dujon B."/>
        </authorList>
    </citation>
    <scope>NUCLEOTIDE SEQUENCE</scope>
    <source>
        <strain evidence="4">CBS 1993</strain>
    </source>
</reference>
<evidence type="ECO:0000313" key="4">
    <source>
        <dbReference type="EMBL" id="CDK28003.1"/>
    </source>
</evidence>
<evidence type="ECO:0000313" key="5">
    <source>
        <dbReference type="Proteomes" id="UP000019384"/>
    </source>
</evidence>
<keyword evidence="2" id="KW-0521">NADP</keyword>
<dbReference type="PANTHER" id="PTHR47706:SF4">
    <property type="entry name" value="NMRA-LIKE DOMAIN-CONTAINING PROTEIN"/>
    <property type="match status" value="1"/>
</dbReference>
<organism evidence="4 5">
    <name type="scientific">Kuraishia capsulata CBS 1993</name>
    <dbReference type="NCBI Taxonomy" id="1382522"/>
    <lineage>
        <taxon>Eukaryota</taxon>
        <taxon>Fungi</taxon>
        <taxon>Dikarya</taxon>
        <taxon>Ascomycota</taxon>
        <taxon>Saccharomycotina</taxon>
        <taxon>Pichiomycetes</taxon>
        <taxon>Pichiales</taxon>
        <taxon>Pichiaceae</taxon>
        <taxon>Kuraishia</taxon>
    </lineage>
</organism>
<dbReference type="EMBL" id="HG793128">
    <property type="protein sequence ID" value="CDK28003.1"/>
    <property type="molecule type" value="Genomic_DNA"/>
</dbReference>
<sequence>MKIAIAGPGDLAKYQVEEFLKASLEVVVLSRREKEWFQQKEGVDFRIVDFTSVDSITENLRDCDGLVSCMLDMTMNSVTVHLNMIEAMLKTEKCKKFLPAEYGGDIMKYPDQPSFYYENHQPVREKLRSLPKGQLEYSLLAIGYLCDYFVPSKNRYIKDFDPFPLNLKENTLIIPGTGDERVSYTPTRDVAKAIASLFLTSEPWEDITWISGETTTWNKILAEDLTDLNLTVSTSTLTDSVKEMVDAHLAKDEDRIYAAAFKFWVLSDSLDLPEDLVAAHKKKYFSDIHFRTISEFRQAAKDFPESIV</sequence>
<protein>
    <recommendedName>
        <fullName evidence="6">NmrA-like domain-containing protein</fullName>
    </recommendedName>
</protein>
<dbReference type="OrthoDB" id="419598at2759"/>
<keyword evidence="5" id="KW-1185">Reference proteome</keyword>
<dbReference type="Gene3D" id="3.90.25.10">
    <property type="entry name" value="UDP-galactose 4-epimerase, domain 1"/>
    <property type="match status" value="1"/>
</dbReference>
<dbReference type="GO" id="GO:0016491">
    <property type="term" value="F:oxidoreductase activity"/>
    <property type="evidence" value="ECO:0007669"/>
    <property type="project" value="UniProtKB-KW"/>
</dbReference>
<dbReference type="RefSeq" id="XP_022459995.1">
    <property type="nucleotide sequence ID" value="XM_022602453.1"/>
</dbReference>
<evidence type="ECO:0000256" key="1">
    <source>
        <dbReference type="ARBA" id="ARBA00005725"/>
    </source>
</evidence>
<dbReference type="InterPro" id="IPR051609">
    <property type="entry name" value="NmrA/Isoflavone_reductase-like"/>
</dbReference>
<name>W6MP30_9ASCO</name>
<accession>W6MP30</accession>
<dbReference type="PANTHER" id="PTHR47706">
    <property type="entry name" value="NMRA-LIKE FAMILY PROTEIN"/>
    <property type="match status" value="1"/>
</dbReference>
<dbReference type="SUPFAM" id="SSF51735">
    <property type="entry name" value="NAD(P)-binding Rossmann-fold domains"/>
    <property type="match status" value="1"/>
</dbReference>
<gene>
    <name evidence="4" type="ORF">KUCA_T00003983001</name>
</gene>
<evidence type="ECO:0000256" key="3">
    <source>
        <dbReference type="ARBA" id="ARBA00023002"/>
    </source>
</evidence>
<keyword evidence="3" id="KW-0560">Oxidoreductase</keyword>
<dbReference type="HOGENOM" id="CLU_044876_5_0_1"/>
<evidence type="ECO:0000256" key="2">
    <source>
        <dbReference type="ARBA" id="ARBA00022857"/>
    </source>
</evidence>
<evidence type="ECO:0008006" key="6">
    <source>
        <dbReference type="Google" id="ProtNLM"/>
    </source>
</evidence>
<proteinExistence type="inferred from homology"/>
<dbReference type="Gene3D" id="3.40.50.720">
    <property type="entry name" value="NAD(P)-binding Rossmann-like Domain"/>
    <property type="match status" value="1"/>
</dbReference>
<dbReference type="GeneID" id="34521383"/>
<comment type="similarity">
    <text evidence="1">Belongs to the NmrA-type oxidoreductase family. Isoflavone reductase subfamily.</text>
</comment>
<reference evidence="4" key="1">
    <citation type="submission" date="2013-12" db="EMBL/GenBank/DDBJ databases">
        <authorList>
            <person name="Genoscope - CEA"/>
        </authorList>
    </citation>
    <scope>NUCLEOTIDE SEQUENCE</scope>
    <source>
        <strain evidence="4">CBS 1993</strain>
    </source>
</reference>
<dbReference type="InterPro" id="IPR036291">
    <property type="entry name" value="NAD(P)-bd_dom_sf"/>
</dbReference>